<dbReference type="PANTHER" id="PTHR34108:SF1">
    <property type="entry name" value="SEPTUM SITE-DETERMINING PROTEIN MINC"/>
    <property type="match status" value="1"/>
</dbReference>
<dbReference type="InterPro" id="IPR036145">
    <property type="entry name" value="MinC_C_sf"/>
</dbReference>
<accession>A0A4R2PAX3</accession>
<keyword evidence="4 6" id="KW-0131">Cell cycle</keyword>
<dbReference type="Gene3D" id="2.160.20.70">
    <property type="match status" value="1"/>
</dbReference>
<evidence type="ECO:0000259" key="7">
    <source>
        <dbReference type="Pfam" id="PF03775"/>
    </source>
</evidence>
<dbReference type="PANTHER" id="PTHR34108">
    <property type="entry name" value="SEPTUM SITE-DETERMINING PROTEIN MINC"/>
    <property type="match status" value="1"/>
</dbReference>
<evidence type="ECO:0000256" key="1">
    <source>
        <dbReference type="ARBA" id="ARBA00006291"/>
    </source>
</evidence>
<proteinExistence type="inferred from homology"/>
<dbReference type="InterPro" id="IPR005526">
    <property type="entry name" value="Septum_form_inhib_MinC_C"/>
</dbReference>
<evidence type="ECO:0000256" key="3">
    <source>
        <dbReference type="ARBA" id="ARBA00023210"/>
    </source>
</evidence>
<dbReference type="SUPFAM" id="SSF63848">
    <property type="entry name" value="Cell-division inhibitor MinC, C-terminal domain"/>
    <property type="match status" value="1"/>
</dbReference>
<dbReference type="GO" id="GO:0000902">
    <property type="term" value="P:cell morphogenesis"/>
    <property type="evidence" value="ECO:0007669"/>
    <property type="project" value="InterPro"/>
</dbReference>
<dbReference type="RefSeq" id="WP_132742735.1">
    <property type="nucleotide sequence ID" value="NZ_SLXK01000001.1"/>
</dbReference>
<comment type="function">
    <text evidence="6">Cell division inhibitor that blocks the formation of polar Z ring septums. Rapidly oscillates between the poles of the cell to destabilize FtsZ filaments that have formed before they mature into polar Z rings. Prevents FtsZ polymerization.</text>
</comment>
<dbReference type="AlphaFoldDB" id="A0A4R2PAX3"/>
<protein>
    <recommendedName>
        <fullName evidence="6">Probable septum site-determining protein MinC</fullName>
    </recommendedName>
</protein>
<organism evidence="9 10">
    <name type="scientific">Scopulibacillus darangshiensis</name>
    <dbReference type="NCBI Taxonomy" id="442528"/>
    <lineage>
        <taxon>Bacteria</taxon>
        <taxon>Bacillati</taxon>
        <taxon>Bacillota</taxon>
        <taxon>Bacilli</taxon>
        <taxon>Bacillales</taxon>
        <taxon>Sporolactobacillaceae</taxon>
        <taxon>Scopulibacillus</taxon>
    </lineage>
</organism>
<dbReference type="GO" id="GO:0000917">
    <property type="term" value="P:division septum assembly"/>
    <property type="evidence" value="ECO:0007669"/>
    <property type="project" value="UniProtKB-KW"/>
</dbReference>
<feature type="domain" description="Septum formation inhibitor MinC C-terminal" evidence="7">
    <location>
        <begin position="108"/>
        <end position="201"/>
    </location>
</feature>
<comment type="subunit">
    <text evidence="5 6">Interacts with MinD and FtsZ.</text>
</comment>
<dbReference type="OrthoDB" id="9790810at2"/>
<name>A0A4R2PAX3_9BACL</name>
<evidence type="ECO:0000256" key="2">
    <source>
        <dbReference type="ARBA" id="ARBA00022618"/>
    </source>
</evidence>
<evidence type="ECO:0000259" key="8">
    <source>
        <dbReference type="Pfam" id="PF22642"/>
    </source>
</evidence>
<dbReference type="InterPro" id="IPR013033">
    <property type="entry name" value="MinC"/>
</dbReference>
<dbReference type="Proteomes" id="UP000295416">
    <property type="component" value="Unassembled WGS sequence"/>
</dbReference>
<sequence length="226" mass="25039">MSKTQPLVTIKGTKDGLILSLNDMCSYHHLIAELREKLSVNKKHYQEGPLISVKVQGGNRYLSKEQRAEITEIIRSQKKLFVADIETNVMTKDECEEKQRKGQLTSLTQVVRSGQVLEIEGDFLLIGDVNPGAKITATGNIYVLGSLGGIAHAGVEGDHDAIIAASLMKPTQLRIGDVISRSTDDMIEYGNPEQTMACAFLDSSYKKIAIDRIQSYFKRSKQLARL</sequence>
<dbReference type="EMBL" id="SLXK01000001">
    <property type="protein sequence ID" value="TCP32240.1"/>
    <property type="molecule type" value="Genomic_DNA"/>
</dbReference>
<feature type="domain" description="Septum site-determining protein MinC N-terminal" evidence="8">
    <location>
        <begin position="8"/>
        <end position="85"/>
    </location>
</feature>
<dbReference type="InterPro" id="IPR055219">
    <property type="entry name" value="MinC_N_1"/>
</dbReference>
<dbReference type="Pfam" id="PF22642">
    <property type="entry name" value="MinC_N_1"/>
    <property type="match status" value="1"/>
</dbReference>
<keyword evidence="10" id="KW-1185">Reference proteome</keyword>
<gene>
    <name evidence="6" type="primary">minC</name>
    <name evidence="9" type="ORF">EV207_101218</name>
</gene>
<comment type="similarity">
    <text evidence="1 6">Belongs to the MinC family.</text>
</comment>
<dbReference type="GO" id="GO:1901891">
    <property type="term" value="P:regulation of cell septum assembly"/>
    <property type="evidence" value="ECO:0007669"/>
    <property type="project" value="InterPro"/>
</dbReference>
<reference evidence="9 10" key="1">
    <citation type="submission" date="2019-03" db="EMBL/GenBank/DDBJ databases">
        <title>Genomic Encyclopedia of Type Strains, Phase IV (KMG-IV): sequencing the most valuable type-strain genomes for metagenomic binning, comparative biology and taxonomic classification.</title>
        <authorList>
            <person name="Goeker M."/>
        </authorList>
    </citation>
    <scope>NUCLEOTIDE SEQUENCE [LARGE SCALE GENOMIC DNA]</scope>
    <source>
        <strain evidence="9 10">DSM 19377</strain>
    </source>
</reference>
<evidence type="ECO:0000256" key="6">
    <source>
        <dbReference type="HAMAP-Rule" id="MF_00267"/>
    </source>
</evidence>
<dbReference type="Pfam" id="PF03775">
    <property type="entry name" value="MinC_C"/>
    <property type="match status" value="1"/>
</dbReference>
<evidence type="ECO:0000256" key="4">
    <source>
        <dbReference type="ARBA" id="ARBA00023306"/>
    </source>
</evidence>
<comment type="caution">
    <text evidence="9">The sequence shown here is derived from an EMBL/GenBank/DDBJ whole genome shotgun (WGS) entry which is preliminary data.</text>
</comment>
<dbReference type="HAMAP" id="MF_00267">
    <property type="entry name" value="MinC"/>
    <property type="match status" value="1"/>
</dbReference>
<dbReference type="InterPro" id="IPR016098">
    <property type="entry name" value="CAP/MinC_C"/>
</dbReference>
<keyword evidence="3 6" id="KW-0717">Septation</keyword>
<evidence type="ECO:0000313" key="10">
    <source>
        <dbReference type="Proteomes" id="UP000295416"/>
    </source>
</evidence>
<keyword evidence="2 6" id="KW-0132">Cell division</keyword>
<evidence type="ECO:0000256" key="5">
    <source>
        <dbReference type="ARBA" id="ARBA00046874"/>
    </source>
</evidence>
<dbReference type="NCBIfam" id="TIGR01222">
    <property type="entry name" value="minC"/>
    <property type="match status" value="1"/>
</dbReference>
<evidence type="ECO:0000313" key="9">
    <source>
        <dbReference type="EMBL" id="TCP32240.1"/>
    </source>
</evidence>
<dbReference type="Gene3D" id="3.30.160.540">
    <property type="match status" value="1"/>
</dbReference>